<evidence type="ECO:0000256" key="2">
    <source>
        <dbReference type="ARBA" id="ARBA00022896"/>
    </source>
</evidence>
<dbReference type="GO" id="GO:0031418">
    <property type="term" value="F:L-ascorbic acid binding"/>
    <property type="evidence" value="ECO:0007669"/>
    <property type="project" value="UniProtKB-KW"/>
</dbReference>
<feature type="domain" description="Prolyl 4-hydroxylase peptide-substrate-binding" evidence="5">
    <location>
        <begin position="63"/>
        <end position="128"/>
    </location>
</feature>
<dbReference type="Pfam" id="PF08336">
    <property type="entry name" value="P4Ha_N"/>
    <property type="match status" value="1"/>
</dbReference>
<dbReference type="OrthoDB" id="420380at2759"/>
<proteinExistence type="predicted"/>
<comment type="caution">
    <text evidence="6">The sequence shown here is derived from an EMBL/GenBank/DDBJ whole genome shotgun (WGS) entry which is preliminary data.</text>
</comment>
<keyword evidence="7" id="KW-1185">Reference proteome</keyword>
<dbReference type="PANTHER" id="PTHR10869">
    <property type="entry name" value="PROLYL 4-HYDROXYLASE ALPHA SUBUNIT"/>
    <property type="match status" value="1"/>
</dbReference>
<dbReference type="Proteomes" id="UP000789390">
    <property type="component" value="Unassembled WGS sequence"/>
</dbReference>
<dbReference type="SUPFAM" id="SSF48452">
    <property type="entry name" value="TPR-like"/>
    <property type="match status" value="1"/>
</dbReference>
<keyword evidence="2" id="KW-0847">Vitamin C</keyword>
<keyword evidence="1" id="KW-0479">Metal-binding</keyword>
<dbReference type="PANTHER" id="PTHR10869:SF244">
    <property type="entry name" value="PROLYL 4-HYDROXYLASE SUBUNIT ALPHA-2"/>
    <property type="match status" value="1"/>
</dbReference>
<dbReference type="Gene3D" id="1.25.40.10">
    <property type="entry name" value="Tetratricopeptide repeat domain"/>
    <property type="match status" value="2"/>
</dbReference>
<dbReference type="GO" id="GO:0004656">
    <property type="term" value="F:procollagen-proline 4-dioxygenase activity"/>
    <property type="evidence" value="ECO:0007669"/>
    <property type="project" value="InterPro"/>
</dbReference>
<dbReference type="InterPro" id="IPR045054">
    <property type="entry name" value="P4HA-like"/>
</dbReference>
<dbReference type="GO" id="GO:0005783">
    <property type="term" value="C:endoplasmic reticulum"/>
    <property type="evidence" value="ECO:0007669"/>
    <property type="project" value="InterPro"/>
</dbReference>
<evidence type="ECO:0000259" key="4">
    <source>
        <dbReference type="Pfam" id="PF08336"/>
    </source>
</evidence>
<gene>
    <name evidence="6" type="ORF">DGAL_LOCUS5170</name>
</gene>
<evidence type="ECO:0000313" key="6">
    <source>
        <dbReference type="EMBL" id="CAH0102724.1"/>
    </source>
</evidence>
<organism evidence="6 7">
    <name type="scientific">Daphnia galeata</name>
    <dbReference type="NCBI Taxonomy" id="27404"/>
    <lineage>
        <taxon>Eukaryota</taxon>
        <taxon>Metazoa</taxon>
        <taxon>Ecdysozoa</taxon>
        <taxon>Arthropoda</taxon>
        <taxon>Crustacea</taxon>
        <taxon>Branchiopoda</taxon>
        <taxon>Diplostraca</taxon>
        <taxon>Cladocera</taxon>
        <taxon>Anomopoda</taxon>
        <taxon>Daphniidae</taxon>
        <taxon>Daphnia</taxon>
    </lineage>
</organism>
<feature type="domain" description="Prolyl 4-hydroxylase N-terminal" evidence="4">
    <location>
        <begin position="9"/>
        <end position="55"/>
    </location>
</feature>
<sequence>MIYNAFAVYIKNITQHRSSLRFPSEEDLNGAAVALMQLQDTYKLDTHALAEGKVLGRKRSRQLTEALNKFEDESNKTVTRQDILGYLAFSTYKKGNVKEALHLTRELVKIVPNHQHALGNIKQYEKLLLQQGISLEPKETAEPNLTHKLRKDHWNNYEKLCRGEKLMDPKIEARLRCRYVTNNVPLFFIQPLKMEEAFLKPLLFIYHNVINDEEINIVKKLAQPNFKRITVTEKDTGRSVEVQYRISKAAFLKDSEHELILKVAKTTQTSTFKLKR</sequence>
<dbReference type="AlphaFoldDB" id="A0A8J2RPL0"/>
<evidence type="ECO:0000259" key="5">
    <source>
        <dbReference type="Pfam" id="PF23558"/>
    </source>
</evidence>
<dbReference type="GO" id="GO:0046872">
    <property type="term" value="F:metal ion binding"/>
    <property type="evidence" value="ECO:0007669"/>
    <property type="project" value="UniProtKB-KW"/>
</dbReference>
<reference evidence="6" key="1">
    <citation type="submission" date="2021-11" db="EMBL/GenBank/DDBJ databases">
        <authorList>
            <person name="Schell T."/>
        </authorList>
    </citation>
    <scope>NUCLEOTIDE SEQUENCE</scope>
    <source>
        <strain evidence="6">M5</strain>
    </source>
</reference>
<name>A0A8J2RPL0_9CRUS</name>
<accession>A0A8J2RPL0</accession>
<dbReference type="Gene3D" id="2.60.120.620">
    <property type="entry name" value="q2cbj1_9rhob like domain"/>
    <property type="match status" value="1"/>
</dbReference>
<dbReference type="InterPro" id="IPR013547">
    <property type="entry name" value="P4H_N"/>
</dbReference>
<protein>
    <submittedName>
        <fullName evidence="6">Uncharacterized protein</fullName>
    </submittedName>
</protein>
<evidence type="ECO:0000256" key="1">
    <source>
        <dbReference type="ARBA" id="ARBA00022723"/>
    </source>
</evidence>
<dbReference type="Pfam" id="PF23558">
    <property type="entry name" value="TPR_P4H"/>
    <property type="match status" value="1"/>
</dbReference>
<dbReference type="InterPro" id="IPR059068">
    <property type="entry name" value="TPR_P4H"/>
</dbReference>
<evidence type="ECO:0000256" key="3">
    <source>
        <dbReference type="ARBA" id="ARBA00023004"/>
    </source>
</evidence>
<dbReference type="EMBL" id="CAKKLH010000090">
    <property type="protein sequence ID" value="CAH0102724.1"/>
    <property type="molecule type" value="Genomic_DNA"/>
</dbReference>
<keyword evidence="3" id="KW-0408">Iron</keyword>
<dbReference type="InterPro" id="IPR011990">
    <property type="entry name" value="TPR-like_helical_dom_sf"/>
</dbReference>
<evidence type="ECO:0000313" key="7">
    <source>
        <dbReference type="Proteomes" id="UP000789390"/>
    </source>
</evidence>